<protein>
    <submittedName>
        <fullName evidence="1">Uncharacterized protein</fullName>
    </submittedName>
</protein>
<dbReference type="EMBL" id="FP929044">
    <property type="protein sequence ID" value="CBK96356.1"/>
    <property type="molecule type" value="Genomic_DNA"/>
</dbReference>
<reference evidence="1 2" key="1">
    <citation type="submission" date="2010-03" db="EMBL/GenBank/DDBJ databases">
        <title>The genome sequence of Eubacterium siraeum 70/3.</title>
        <authorList>
            <consortium name="metaHIT consortium -- http://www.metahit.eu/"/>
            <person name="Pajon A."/>
            <person name="Turner K."/>
            <person name="Parkhill J."/>
            <person name="Duncan S."/>
            <person name="Flint H."/>
        </authorList>
    </citation>
    <scope>NUCLEOTIDE SEQUENCE [LARGE SCALE GENOMIC DNA]</scope>
    <source>
        <strain evidence="1 2">70/3</strain>
    </source>
</reference>
<evidence type="ECO:0000313" key="2">
    <source>
        <dbReference type="Proteomes" id="UP000008803"/>
    </source>
</evidence>
<dbReference type="PATRIC" id="fig|657319.3.peg.1485"/>
<dbReference type="Proteomes" id="UP000008803">
    <property type="component" value="Chromosome"/>
</dbReference>
<dbReference type="AlphaFoldDB" id="D4JTD7"/>
<dbReference type="KEGG" id="esu:EUS_11770"/>
<dbReference type="HOGENOM" id="CLU_2245917_0_0_9"/>
<dbReference type="BioCyc" id="ESIR657319:G136K-997-MONOMER"/>
<name>D4JTD7_9FIRM</name>
<proteinExistence type="predicted"/>
<accession>D4JTD7</accession>
<gene>
    <name evidence="1" type="ORF">EUS_11770</name>
</gene>
<organism evidence="1 2">
    <name type="scientific">[Eubacterium] siraeum 70/3</name>
    <dbReference type="NCBI Taxonomy" id="657319"/>
    <lineage>
        <taxon>Bacteria</taxon>
        <taxon>Bacillati</taxon>
        <taxon>Bacillota</taxon>
        <taxon>Clostridia</taxon>
        <taxon>Eubacteriales</taxon>
        <taxon>Oscillospiraceae</taxon>
        <taxon>Oscillospiraceae incertae sedis</taxon>
    </lineage>
</organism>
<reference evidence="1 2" key="2">
    <citation type="submission" date="2010-03" db="EMBL/GenBank/DDBJ databases">
        <authorList>
            <person name="Pajon A."/>
        </authorList>
    </citation>
    <scope>NUCLEOTIDE SEQUENCE [LARGE SCALE GENOMIC DNA]</scope>
    <source>
        <strain evidence="1 2">70/3</strain>
    </source>
</reference>
<sequence>MILIGAEVKCGSFTDRQTGKEIEYNNLMLYFEGTEELENPESDNFAFGRQVHAYKIKNEADTLKSAFKGFYKEDDSGDWLKNLAGVDFEIIENRYGGIQRVLEN</sequence>
<evidence type="ECO:0000313" key="1">
    <source>
        <dbReference type="EMBL" id="CBK96356.1"/>
    </source>
</evidence>